<proteinExistence type="inferred from homology"/>
<feature type="domain" description="Choline kinase N-terminal" evidence="3">
    <location>
        <begin position="59"/>
        <end position="95"/>
    </location>
</feature>
<reference evidence="4" key="1">
    <citation type="journal article" date="2021" name="Open Biol.">
        <title>Shared evolutionary footprints suggest mitochondrial oxidative damage underlies multiple complex I losses in fungi.</title>
        <authorList>
            <person name="Schikora-Tamarit M.A."/>
            <person name="Marcet-Houben M."/>
            <person name="Nosek J."/>
            <person name="Gabaldon T."/>
        </authorList>
    </citation>
    <scope>NUCLEOTIDE SEQUENCE</scope>
    <source>
        <strain evidence="4">NCAIM Y.01608</strain>
    </source>
</reference>
<dbReference type="InterPro" id="IPR011009">
    <property type="entry name" value="Kinase-like_dom_sf"/>
</dbReference>
<protein>
    <recommendedName>
        <fullName evidence="3">Choline kinase N-terminal domain-containing protein</fullName>
    </recommendedName>
</protein>
<dbReference type="SUPFAM" id="SSF56112">
    <property type="entry name" value="Protein kinase-like (PK-like)"/>
    <property type="match status" value="1"/>
</dbReference>
<keyword evidence="5" id="KW-1185">Reference proteome</keyword>
<dbReference type="InterPro" id="IPR007521">
    <property type="entry name" value="Choline_kin_N"/>
</dbReference>
<dbReference type="RefSeq" id="XP_018211519.1">
    <property type="nucleotide sequence ID" value="XM_018354256.1"/>
</dbReference>
<name>A0A1B7SJC4_9ASCO</name>
<evidence type="ECO:0000313" key="4">
    <source>
        <dbReference type="EMBL" id="KAH3663236.1"/>
    </source>
</evidence>
<feature type="region of interest" description="Disordered" evidence="2">
    <location>
        <begin position="1"/>
        <end position="38"/>
    </location>
</feature>
<comment type="similarity">
    <text evidence="1">Belongs to the choline/ethanolamine kinase family.</text>
</comment>
<accession>A0A1B7SJC4</accession>
<dbReference type="AlphaFoldDB" id="A0A1B7SJC4"/>
<dbReference type="GO" id="GO:0006646">
    <property type="term" value="P:phosphatidylethanolamine biosynthetic process"/>
    <property type="evidence" value="ECO:0007669"/>
    <property type="project" value="TreeGrafter"/>
</dbReference>
<sequence length="568" mass="65600">MERPRYSRKLSSNSVHRRRSISRRARRRRSSSSHSGVRPLSADFSFADDPYLEPEFYESKATLDNTLPLDYFKQDVLAVIQNLRIPKWRKIPLTGASLQNLELQRISGALTNCVYKVTYKNLYPLLLRLYGANVDNIIDRKSELLTLQRLSQRNIGPKLLGCFSNGRFEEFLNNSITLNKEQIREPKVSRMIARRMKELHYGVPLESDEKLQGPKVWNLISKWAHLVDEMEASATEDDQKKVFMCTWAHFKQIVARYQDWLYHQYGGRINVDEKLKFCHNDTQYGNLLFYNKYNQPSFDEDDSDVESMALDETLAQKTSSLSLSTEDTTLPLVTDLNYKDDKKLVVIDFEYAGPNLPAYDITNHFCEWMANYHAIDSYKLRVHRYPTREERINFLNTYVNYVPGSSTPNLAPQPGQSRSSTTPAFLTQRSSSVVNLKESELPSRVVELYNETIIWRATNSIFWALWGVITKGSISGEKSVLLKEAYETGPNGEVYRVTIEEDIDLDDEAAVEEIGDDNDDNFDYLHYSLEKVGMVMGDLIQLGLVAKDELDPRFHSQIKYLDAEILHL</sequence>
<evidence type="ECO:0000313" key="5">
    <source>
        <dbReference type="Proteomes" id="UP000788993"/>
    </source>
</evidence>
<comment type="caution">
    <text evidence="4">The sequence shown here is derived from an EMBL/GenBank/DDBJ whole genome shotgun (WGS) entry which is preliminary data.</text>
</comment>
<evidence type="ECO:0000256" key="1">
    <source>
        <dbReference type="ARBA" id="ARBA00038211"/>
    </source>
</evidence>
<evidence type="ECO:0000256" key="2">
    <source>
        <dbReference type="SAM" id="MobiDB-lite"/>
    </source>
</evidence>
<dbReference type="EMBL" id="JAEUBD010001266">
    <property type="protein sequence ID" value="KAH3663236.1"/>
    <property type="molecule type" value="Genomic_DNA"/>
</dbReference>
<dbReference type="GO" id="GO:0004305">
    <property type="term" value="F:ethanolamine kinase activity"/>
    <property type="evidence" value="ECO:0007669"/>
    <property type="project" value="TreeGrafter"/>
</dbReference>
<dbReference type="CDD" id="cd05157">
    <property type="entry name" value="ETNK_euk"/>
    <property type="match status" value="1"/>
</dbReference>
<dbReference type="Proteomes" id="UP000788993">
    <property type="component" value="Unassembled WGS sequence"/>
</dbReference>
<reference evidence="4" key="2">
    <citation type="submission" date="2021-01" db="EMBL/GenBank/DDBJ databases">
        <authorList>
            <person name="Schikora-Tamarit M.A."/>
        </authorList>
    </citation>
    <scope>NUCLEOTIDE SEQUENCE</scope>
    <source>
        <strain evidence="4">NCAIM Y.01608</strain>
    </source>
</reference>
<dbReference type="Gene3D" id="3.90.1200.10">
    <property type="match status" value="1"/>
</dbReference>
<feature type="compositionally biased region" description="Basic residues" evidence="2">
    <location>
        <begin position="15"/>
        <end position="31"/>
    </location>
</feature>
<dbReference type="GO" id="GO:0004103">
    <property type="term" value="F:choline kinase activity"/>
    <property type="evidence" value="ECO:0007669"/>
    <property type="project" value="TreeGrafter"/>
</dbReference>
<gene>
    <name evidence="4" type="ORF">OGATHE_004812</name>
</gene>
<dbReference type="GO" id="GO:0005737">
    <property type="term" value="C:cytoplasm"/>
    <property type="evidence" value="ECO:0007669"/>
    <property type="project" value="TreeGrafter"/>
</dbReference>
<dbReference type="Pfam" id="PF04428">
    <property type="entry name" value="Choline_kin_N"/>
    <property type="match status" value="1"/>
</dbReference>
<dbReference type="PANTHER" id="PTHR22603:SF93">
    <property type="entry name" value="RE24176P"/>
    <property type="match status" value="1"/>
</dbReference>
<dbReference type="PANTHER" id="PTHR22603">
    <property type="entry name" value="CHOLINE/ETHANOALAMINE KINASE"/>
    <property type="match status" value="1"/>
</dbReference>
<evidence type="ECO:0000259" key="3">
    <source>
        <dbReference type="Pfam" id="PF04428"/>
    </source>
</evidence>
<organism evidence="4 5">
    <name type="scientific">Ogataea polymorpha</name>
    <dbReference type="NCBI Taxonomy" id="460523"/>
    <lineage>
        <taxon>Eukaryota</taxon>
        <taxon>Fungi</taxon>
        <taxon>Dikarya</taxon>
        <taxon>Ascomycota</taxon>
        <taxon>Saccharomycotina</taxon>
        <taxon>Pichiomycetes</taxon>
        <taxon>Pichiales</taxon>
        <taxon>Pichiaceae</taxon>
        <taxon>Ogataea</taxon>
    </lineage>
</organism>
<dbReference type="Pfam" id="PF01633">
    <property type="entry name" value="Choline_kinase"/>
    <property type="match status" value="1"/>
</dbReference>